<evidence type="ECO:0000256" key="7">
    <source>
        <dbReference type="HAMAP-Rule" id="MF_00150"/>
    </source>
</evidence>
<sequence length="393" mass="42795">MMRFPSFMRHGKGVITVARVAASERAQVRRSQVGPARGGQERVMSEAKARIAVLGASGYTGSELVRLLLRHPRVELVALTADRKAGQSMADVFPQFAPFKLPTLVTIDSVDFTQVDLVFCALPHATTQTVIKDVFEKAPKVKVVDLSADFRLTDPGAYEKWYGHVHAALDLQKEAVFGLVELYRDEIRKARLVANPGCHTTTAILPIVPLLEAGAIEPDQIVVDSKTGMSGAGRSAKEAMLFSEVSEGIHAYSVSGHRHMGELDQEYSKAAGRTVQPVFVPHLAPMNRGIYATIYVRTTGGTAEDLHRILAEFYKDEHFVHVLPFGQVPQSRHVRGSNWAHIGVVADRVAGRATVLCTTDNLVKGASGQAIQNMNLVLGFPEAMGIDQIALMP</sequence>
<dbReference type="SUPFAM" id="SSF51735">
    <property type="entry name" value="NAD(P)-binding Rossmann-fold domains"/>
    <property type="match status" value="1"/>
</dbReference>
<dbReference type="Gene3D" id="3.30.360.10">
    <property type="entry name" value="Dihydrodipicolinate Reductase, domain 2"/>
    <property type="match status" value="1"/>
</dbReference>
<dbReference type="SMART" id="SM00859">
    <property type="entry name" value="Semialdhyde_dh"/>
    <property type="match status" value="1"/>
</dbReference>
<dbReference type="InterPro" id="IPR050085">
    <property type="entry name" value="AGPR"/>
</dbReference>
<keyword evidence="5 7" id="KW-0560">Oxidoreductase</keyword>
<reference evidence="9 10" key="6">
    <citation type="journal article" date="2011" name="Appl. Environ. Microbiol.">
        <title>Involvement of the azorhizobial chromosome partition gene (parA) in the onset of bacteroid differentiation during Sesbania rostrata stem nodule development.</title>
        <authorList>
            <person name="Liu CT."/>
            <person name="Lee KB."/>
            <person name="Wang YS."/>
            <person name="Peng MH."/>
            <person name="Lee KT."/>
            <person name="Suzuki S."/>
            <person name="Suzuki T."/>
            <person name="Oyaizu H."/>
        </authorList>
    </citation>
    <scope>NUCLEOTIDE SEQUENCE [LARGE SCALE GENOMIC DNA]</scope>
    <source>
        <strain evidence="10">ATCC 43989 / DSM 5975 / JCM 20966 / LMG 6465 / NBRC 14845 / NCIMB 13405 / ORS 571</strain>
    </source>
</reference>
<evidence type="ECO:0000256" key="4">
    <source>
        <dbReference type="ARBA" id="ARBA00022857"/>
    </source>
</evidence>
<reference evidence="9 10" key="3">
    <citation type="journal article" date="2008" name="BMC Genomics">
        <title>The genome of the versatile nitrogen fixer Azorhizobium caulinodans ORS571.</title>
        <authorList>
            <person name="Lee KB."/>
            <person name="Backer P.D."/>
            <person name="Aono T."/>
            <person name="Liu CT."/>
            <person name="Suzuki S."/>
            <person name="Suzuki T."/>
            <person name="Kaneko T."/>
            <person name="Yamada M."/>
            <person name="Tabata S."/>
            <person name="Kupfer D.M."/>
            <person name="Najar F.Z."/>
            <person name="Wiley G.B."/>
            <person name="Roe B."/>
            <person name="Binnewies T.T."/>
            <person name="Ussery D.W."/>
            <person name="D'Haeze W."/>
            <person name="Herder J.D."/>
            <person name="Gevers D."/>
            <person name="Vereecke D."/>
            <person name="Holsters M."/>
            <person name="Oyaizu H."/>
        </authorList>
    </citation>
    <scope>NUCLEOTIDE SEQUENCE [LARGE SCALE GENOMIC DNA]</scope>
    <source>
        <strain evidence="10">ATCC 43989 / DSM 5975 / JCM 20966 / LMG 6465 / NBRC 14845 / NCIMB 13405 / ORS 571</strain>
    </source>
</reference>
<comment type="function">
    <text evidence="7">Catalyzes the NADPH-dependent reduction of N-acetyl-5-glutamyl phosphate to yield N-acetyl-L-glutamate 5-semialdehyde.</text>
</comment>
<reference evidence="9 10" key="1">
    <citation type="journal article" date="2007" name="Appl. Environ. Microbiol.">
        <title>Rhizobial factors required for stem nodule maturation and maintenance in Sesbania rostrata-Azorhizobium caulinodans ORS571 symbiosis.</title>
        <authorList>
            <person name="Suzuki S."/>
            <person name="Aono T."/>
            <person name="Lee KB."/>
            <person name="Suzuki T."/>
            <person name="Liu CT."/>
            <person name="Miwa H."/>
            <person name="Wakao S."/>
            <person name="Iki T."/>
            <person name="Oyaizu H."/>
        </authorList>
    </citation>
    <scope>NUCLEOTIDE SEQUENCE [LARGE SCALE GENOMIC DNA]</scope>
    <source>
        <strain evidence="10">ATCC 43989 / DSM 5975 / JCM 20966 / LMG 6465 / NBRC 14845 / NCIMB 13405 / ORS 571</strain>
    </source>
</reference>
<dbReference type="AlphaFoldDB" id="A8IAI1"/>
<keyword evidence="10" id="KW-1185">Reference proteome</keyword>
<dbReference type="GO" id="GO:0003942">
    <property type="term" value="F:N-acetyl-gamma-glutamyl-phosphate reductase activity"/>
    <property type="evidence" value="ECO:0007669"/>
    <property type="project" value="UniProtKB-UniRule"/>
</dbReference>
<evidence type="ECO:0000259" key="8">
    <source>
        <dbReference type="SMART" id="SM00859"/>
    </source>
</evidence>
<keyword evidence="2 7" id="KW-0055">Arginine biosynthesis</keyword>
<evidence type="ECO:0000313" key="10">
    <source>
        <dbReference type="Proteomes" id="UP000000270"/>
    </source>
</evidence>
<dbReference type="UniPathway" id="UPA00068">
    <property type="reaction ID" value="UER00108"/>
</dbReference>
<reference evidence="9 10" key="4">
    <citation type="journal article" date="2009" name="Appl. Environ. Microbiol.">
        <title>Comparative genome-wide transcriptional profiling of Azorhizobium caulinodans ORS571 grown under free-living and symbiotic conditions.</title>
        <authorList>
            <person name="Tsukada S."/>
            <person name="Aono T."/>
            <person name="Akiba N."/>
            <person name="Lee KB."/>
            <person name="Liu CT."/>
            <person name="Toyazaki H."/>
            <person name="Oyaizu H."/>
        </authorList>
    </citation>
    <scope>NUCLEOTIDE SEQUENCE [LARGE SCALE GENOMIC DNA]</scope>
    <source>
        <strain evidence="10">ATCC 43989 / DSM 5975 / JCM 20966 / LMG 6465 / NBRC 14845 / NCIMB 13405 / ORS 571</strain>
    </source>
</reference>
<keyword evidence="7" id="KW-0963">Cytoplasm</keyword>
<dbReference type="Pfam" id="PF01118">
    <property type="entry name" value="Semialdhyde_dh"/>
    <property type="match status" value="1"/>
</dbReference>
<comment type="pathway">
    <text evidence="1 7">Amino-acid biosynthesis; L-arginine biosynthesis; N(2)-acetyl-L-ornithine from L-glutamate: step 3/4.</text>
</comment>
<dbReference type="GO" id="GO:0051287">
    <property type="term" value="F:NAD binding"/>
    <property type="evidence" value="ECO:0007669"/>
    <property type="project" value="InterPro"/>
</dbReference>
<evidence type="ECO:0000256" key="5">
    <source>
        <dbReference type="ARBA" id="ARBA00023002"/>
    </source>
</evidence>
<dbReference type="eggNOG" id="COG0002">
    <property type="taxonomic scope" value="Bacteria"/>
</dbReference>
<dbReference type="GO" id="GO:0070401">
    <property type="term" value="F:NADP+ binding"/>
    <property type="evidence" value="ECO:0007669"/>
    <property type="project" value="InterPro"/>
</dbReference>
<dbReference type="PANTHER" id="PTHR32338:SF10">
    <property type="entry name" value="N-ACETYL-GAMMA-GLUTAMYL-PHOSPHATE REDUCTASE, CHLOROPLASTIC-RELATED"/>
    <property type="match status" value="1"/>
</dbReference>
<dbReference type="Pfam" id="PF22698">
    <property type="entry name" value="Semialdhyde_dhC_1"/>
    <property type="match status" value="1"/>
</dbReference>
<feature type="active site" evidence="7">
    <location>
        <position position="198"/>
    </location>
</feature>
<dbReference type="NCBIfam" id="TIGR01850">
    <property type="entry name" value="argC"/>
    <property type="match status" value="1"/>
</dbReference>
<dbReference type="PANTHER" id="PTHR32338">
    <property type="entry name" value="N-ACETYL-GAMMA-GLUTAMYL-PHOSPHATE REDUCTASE, CHLOROPLASTIC-RELATED-RELATED"/>
    <property type="match status" value="1"/>
</dbReference>
<dbReference type="CDD" id="cd23934">
    <property type="entry name" value="AGPR_1_C"/>
    <property type="match status" value="1"/>
</dbReference>
<dbReference type="InterPro" id="IPR058924">
    <property type="entry name" value="AGPR_dimerisation_dom"/>
</dbReference>
<protein>
    <recommendedName>
        <fullName evidence="7">N-acetyl-gamma-glutamyl-phosphate reductase</fullName>
        <shortName evidence="7">AGPR</shortName>
        <ecNumber evidence="7">1.2.1.38</ecNumber>
    </recommendedName>
    <alternativeName>
        <fullName evidence="7">N-acetyl-glutamate semialdehyde dehydrogenase</fullName>
        <shortName evidence="7">NAGSA dehydrogenase</shortName>
    </alternativeName>
</protein>
<dbReference type="STRING" id="438753.AZC_2511"/>
<dbReference type="InterPro" id="IPR000706">
    <property type="entry name" value="AGPR_type-1"/>
</dbReference>
<dbReference type="FunFam" id="3.30.360.10:FF:000014">
    <property type="entry name" value="N-acetyl-gamma-glutamyl-phosphate reductase"/>
    <property type="match status" value="1"/>
</dbReference>
<comment type="catalytic activity">
    <reaction evidence="6 7">
        <text>N-acetyl-L-glutamate 5-semialdehyde + phosphate + NADP(+) = N-acetyl-L-glutamyl 5-phosphate + NADPH + H(+)</text>
        <dbReference type="Rhea" id="RHEA:21588"/>
        <dbReference type="ChEBI" id="CHEBI:15378"/>
        <dbReference type="ChEBI" id="CHEBI:29123"/>
        <dbReference type="ChEBI" id="CHEBI:43474"/>
        <dbReference type="ChEBI" id="CHEBI:57783"/>
        <dbReference type="ChEBI" id="CHEBI:57936"/>
        <dbReference type="ChEBI" id="CHEBI:58349"/>
        <dbReference type="EC" id="1.2.1.38"/>
    </reaction>
</comment>
<dbReference type="HOGENOM" id="CLU_006384_0_1_5"/>
<dbReference type="KEGG" id="azc:AZC_2511"/>
<organism evidence="9 10">
    <name type="scientific">Azorhizobium caulinodans (strain ATCC 43989 / DSM 5975 / JCM 20966 / LMG 6465 / NBRC 14845 / NCIMB 13405 / ORS 571)</name>
    <dbReference type="NCBI Taxonomy" id="438753"/>
    <lineage>
        <taxon>Bacteria</taxon>
        <taxon>Pseudomonadati</taxon>
        <taxon>Pseudomonadota</taxon>
        <taxon>Alphaproteobacteria</taxon>
        <taxon>Hyphomicrobiales</taxon>
        <taxon>Xanthobacteraceae</taxon>
        <taxon>Azorhizobium</taxon>
    </lineage>
</organism>
<evidence type="ECO:0000256" key="6">
    <source>
        <dbReference type="ARBA" id="ARBA00050557"/>
    </source>
</evidence>
<proteinExistence type="inferred from homology"/>
<dbReference type="InterPro" id="IPR036291">
    <property type="entry name" value="NAD(P)-bd_dom_sf"/>
</dbReference>
<evidence type="ECO:0000256" key="3">
    <source>
        <dbReference type="ARBA" id="ARBA00022605"/>
    </source>
</evidence>
<feature type="domain" description="Semialdehyde dehydrogenase NAD-binding" evidence="8">
    <location>
        <begin position="50"/>
        <end position="190"/>
    </location>
</feature>
<gene>
    <name evidence="7" type="primary">argC</name>
    <name evidence="9" type="ordered locus">AZC_2511</name>
</gene>
<dbReference type="Proteomes" id="UP000000270">
    <property type="component" value="Chromosome"/>
</dbReference>
<evidence type="ECO:0000256" key="1">
    <source>
        <dbReference type="ARBA" id="ARBA00004862"/>
    </source>
</evidence>
<evidence type="ECO:0000256" key="2">
    <source>
        <dbReference type="ARBA" id="ARBA00022571"/>
    </source>
</evidence>
<accession>A8IAI1</accession>
<dbReference type="GO" id="GO:0005737">
    <property type="term" value="C:cytoplasm"/>
    <property type="evidence" value="ECO:0007669"/>
    <property type="project" value="UniProtKB-SubCell"/>
</dbReference>
<dbReference type="SUPFAM" id="SSF55347">
    <property type="entry name" value="Glyceraldehyde-3-phosphate dehydrogenase-like, C-terminal domain"/>
    <property type="match status" value="1"/>
</dbReference>
<evidence type="ECO:0000313" key="9">
    <source>
        <dbReference type="EMBL" id="BAF88509.1"/>
    </source>
</evidence>
<reference evidence="9 10" key="5">
    <citation type="journal article" date="2010" name="Appl. Environ. Microbiol.">
        <title>phrR-like gene praR of Azorhizobium caulinodans ORS571 is essential for symbiosis with Sesbania rostrata and is involved in expression of reb genes.</title>
        <authorList>
            <person name="Akiba N."/>
            <person name="Aono T."/>
            <person name="Toyazaki H."/>
            <person name="Sato S."/>
            <person name="Oyaizu H."/>
        </authorList>
    </citation>
    <scope>NUCLEOTIDE SEQUENCE [LARGE SCALE GENOMIC DNA]</scope>
    <source>
        <strain evidence="10">ATCC 43989 / DSM 5975 / JCM 20966 / LMG 6465 / NBRC 14845 / NCIMB 13405 / ORS 571</strain>
    </source>
</reference>
<name>A8IAI1_AZOC5</name>
<dbReference type="Gene3D" id="3.40.50.720">
    <property type="entry name" value="NAD(P)-binding Rossmann-like Domain"/>
    <property type="match status" value="1"/>
</dbReference>
<comment type="similarity">
    <text evidence="7">Belongs to the NAGSA dehydrogenase family. Type 1 subfamily.</text>
</comment>
<comment type="subcellular location">
    <subcellularLocation>
        <location evidence="7">Cytoplasm</location>
    </subcellularLocation>
</comment>
<keyword evidence="4 7" id="KW-0521">NADP</keyword>
<dbReference type="EC" id="1.2.1.38" evidence="7"/>
<dbReference type="InterPro" id="IPR000534">
    <property type="entry name" value="Semialdehyde_DH_NAD-bd"/>
</dbReference>
<keyword evidence="3 7" id="KW-0028">Amino-acid biosynthesis</keyword>
<dbReference type="EMBL" id="AP009384">
    <property type="protein sequence ID" value="BAF88509.1"/>
    <property type="molecule type" value="Genomic_DNA"/>
</dbReference>
<reference evidence="10" key="2">
    <citation type="submission" date="2007-04" db="EMBL/GenBank/DDBJ databases">
        <title>Complete genome sequence of the nitrogen-fixing bacterium Azorhizobium caulinodans ORS571.</title>
        <authorList>
            <person name="Lee K.B."/>
            <person name="Backer P.D."/>
            <person name="Aono T."/>
            <person name="Liu C.T."/>
            <person name="Suzuki S."/>
            <person name="Suzuki T."/>
            <person name="Kaneko T."/>
            <person name="Yamada M."/>
            <person name="Tabata S."/>
            <person name="Kupfer D.M."/>
            <person name="Najar F.Z."/>
            <person name="Wiley G.B."/>
            <person name="Roe B."/>
            <person name="Binnewies T."/>
            <person name="Ussery D."/>
            <person name="Vereecke D."/>
            <person name="Gevers D."/>
            <person name="Holsters M."/>
            <person name="Oyaizu H."/>
        </authorList>
    </citation>
    <scope>NUCLEOTIDE SEQUENCE [LARGE SCALE GENOMIC DNA]</scope>
    <source>
        <strain evidence="10">ATCC 43989 / DSM 5975 / JCM 20966 / LMG 6465 / NBRC 14845 / NCIMB 13405 / ORS 571</strain>
    </source>
</reference>
<dbReference type="CDD" id="cd17895">
    <property type="entry name" value="AGPR_1_N"/>
    <property type="match status" value="1"/>
</dbReference>
<dbReference type="GO" id="GO:0006526">
    <property type="term" value="P:L-arginine biosynthetic process"/>
    <property type="evidence" value="ECO:0007669"/>
    <property type="project" value="UniProtKB-UniRule"/>
</dbReference>
<dbReference type="HAMAP" id="MF_00150">
    <property type="entry name" value="ArgC_type1"/>
    <property type="match status" value="1"/>
</dbReference>